<keyword evidence="6" id="KW-0472">Membrane</keyword>
<evidence type="ECO:0000256" key="5">
    <source>
        <dbReference type="ARBA" id="ARBA00022692"/>
    </source>
</evidence>
<evidence type="ECO:0000313" key="10">
    <source>
        <dbReference type="Proteomes" id="UP000199144"/>
    </source>
</evidence>
<dbReference type="GO" id="GO:1990281">
    <property type="term" value="C:efflux pump complex"/>
    <property type="evidence" value="ECO:0007669"/>
    <property type="project" value="TreeGrafter"/>
</dbReference>
<protein>
    <submittedName>
        <fullName evidence="9">Outer membrane protein, adhesin transport system</fullName>
    </submittedName>
</protein>
<organism evidence="9 10">
    <name type="scientific">Shimia aestuarii</name>
    <dbReference type="NCBI Taxonomy" id="254406"/>
    <lineage>
        <taxon>Bacteria</taxon>
        <taxon>Pseudomonadati</taxon>
        <taxon>Pseudomonadota</taxon>
        <taxon>Alphaproteobacteria</taxon>
        <taxon>Rhodobacterales</taxon>
        <taxon>Roseobacteraceae</taxon>
    </lineage>
</organism>
<keyword evidence="3" id="KW-0813">Transport</keyword>
<gene>
    <name evidence="9" type="ORF">SAMN04488042_1095</name>
</gene>
<feature type="signal peptide" evidence="8">
    <location>
        <begin position="1"/>
        <end position="21"/>
    </location>
</feature>
<dbReference type="PANTHER" id="PTHR30026:SF22">
    <property type="entry name" value="OUTER MEMBRANE EFFLUX PROTEIN"/>
    <property type="match status" value="1"/>
</dbReference>
<comment type="subcellular location">
    <subcellularLocation>
        <location evidence="1">Cell outer membrane</location>
    </subcellularLocation>
</comment>
<dbReference type="STRING" id="254406.SAMN04488042_1095"/>
<accession>A0A1I4RVM0</accession>
<dbReference type="GO" id="GO:0015562">
    <property type="term" value="F:efflux transmembrane transporter activity"/>
    <property type="evidence" value="ECO:0007669"/>
    <property type="project" value="InterPro"/>
</dbReference>
<comment type="similarity">
    <text evidence="2">Belongs to the outer membrane factor (OMF) (TC 1.B.17) family.</text>
</comment>
<dbReference type="Pfam" id="PF02321">
    <property type="entry name" value="OEP"/>
    <property type="match status" value="2"/>
</dbReference>
<name>A0A1I4RVM0_9RHOB</name>
<evidence type="ECO:0000256" key="3">
    <source>
        <dbReference type="ARBA" id="ARBA00022448"/>
    </source>
</evidence>
<evidence type="ECO:0000256" key="4">
    <source>
        <dbReference type="ARBA" id="ARBA00022452"/>
    </source>
</evidence>
<evidence type="ECO:0000256" key="7">
    <source>
        <dbReference type="ARBA" id="ARBA00023237"/>
    </source>
</evidence>
<keyword evidence="4" id="KW-1134">Transmembrane beta strand</keyword>
<keyword evidence="10" id="KW-1185">Reference proteome</keyword>
<keyword evidence="7" id="KW-0998">Cell outer membrane</keyword>
<dbReference type="PANTHER" id="PTHR30026">
    <property type="entry name" value="OUTER MEMBRANE PROTEIN TOLC"/>
    <property type="match status" value="1"/>
</dbReference>
<feature type="chain" id="PRO_5011453401" evidence="8">
    <location>
        <begin position="22"/>
        <end position="458"/>
    </location>
</feature>
<proteinExistence type="inferred from homology"/>
<dbReference type="InterPro" id="IPR003423">
    <property type="entry name" value="OMP_efflux"/>
</dbReference>
<evidence type="ECO:0000256" key="6">
    <source>
        <dbReference type="ARBA" id="ARBA00023136"/>
    </source>
</evidence>
<keyword evidence="5" id="KW-0812">Transmembrane</keyword>
<dbReference type="EMBL" id="FOTQ01000009">
    <property type="protein sequence ID" value="SFM56064.1"/>
    <property type="molecule type" value="Genomic_DNA"/>
</dbReference>
<reference evidence="9 10" key="1">
    <citation type="submission" date="2016-10" db="EMBL/GenBank/DDBJ databases">
        <authorList>
            <person name="de Groot N.N."/>
        </authorList>
    </citation>
    <scope>NUCLEOTIDE SEQUENCE [LARGE SCALE GENOMIC DNA]</scope>
    <source>
        <strain evidence="9 10">DSM 15283</strain>
    </source>
</reference>
<dbReference type="GO" id="GO:0009279">
    <property type="term" value="C:cell outer membrane"/>
    <property type="evidence" value="ECO:0007669"/>
    <property type="project" value="UniProtKB-SubCell"/>
</dbReference>
<dbReference type="SUPFAM" id="SSF56954">
    <property type="entry name" value="Outer membrane efflux proteins (OEP)"/>
    <property type="match status" value="1"/>
</dbReference>
<sequence>MRVLIKTLLATAALSGAGASADAESLRAAVQRALTTNPSIKAVSAEMKASAYELYQTRENYLPTVEVFGELGAQHVNDPAFLPITDNSKTQRRQQVGVNAKLVLFDGYRRANMVYARAARLDGNVFKLLDASETMALNATEAYLDVYRNQRLLAVARSNLERHQDISQRVRSLVDGGRLPYSDLLTAEDRVDAANLAIIDVKRSLRDANARYERVIGNAPSSISGIFAAKVPSSLSQLTQRALSNNFRIHHANTKIDEVRANKQIVLSDNLPEVSLNAGSTYGMNRNGLSGDRSDTYVGLAVKWTVYQGGRKFERNALVQSEYQAGFQRDTVVREVRELAAQSWNNYVTSAERRTQLEQQLEINQLIVGVYATEFDAAKRTLLDLLEVERSRFNVEFQKVSADASLVYSTFRVLATQGTLAEYFGVKRSNIALEPNFRERARTSPSSLIFNTTIGPLE</sequence>
<dbReference type="AlphaFoldDB" id="A0A1I4RVM0"/>
<evidence type="ECO:0000256" key="8">
    <source>
        <dbReference type="SAM" id="SignalP"/>
    </source>
</evidence>
<evidence type="ECO:0000256" key="2">
    <source>
        <dbReference type="ARBA" id="ARBA00007613"/>
    </source>
</evidence>
<evidence type="ECO:0000256" key="1">
    <source>
        <dbReference type="ARBA" id="ARBA00004442"/>
    </source>
</evidence>
<dbReference type="Gene3D" id="1.20.1600.10">
    <property type="entry name" value="Outer membrane efflux proteins (OEP)"/>
    <property type="match status" value="1"/>
</dbReference>
<evidence type="ECO:0000313" key="9">
    <source>
        <dbReference type="EMBL" id="SFM56064.1"/>
    </source>
</evidence>
<keyword evidence="8" id="KW-0732">Signal</keyword>
<dbReference type="GO" id="GO:0015288">
    <property type="term" value="F:porin activity"/>
    <property type="evidence" value="ECO:0007669"/>
    <property type="project" value="TreeGrafter"/>
</dbReference>
<dbReference type="Proteomes" id="UP000199144">
    <property type="component" value="Unassembled WGS sequence"/>
</dbReference>
<dbReference type="InterPro" id="IPR051906">
    <property type="entry name" value="TolC-like"/>
</dbReference>